<dbReference type="GO" id="GO:0016740">
    <property type="term" value="F:transferase activity"/>
    <property type="evidence" value="ECO:0007669"/>
    <property type="project" value="UniProtKB-KW"/>
</dbReference>
<accession>A0AAU8KYH8</accession>
<dbReference type="Gene3D" id="2.30.30.140">
    <property type="match status" value="1"/>
</dbReference>
<keyword evidence="4" id="KW-0677">Repeat</keyword>
<dbReference type="EMBL" id="PP841128">
    <property type="protein sequence ID" value="XCN27124.1"/>
    <property type="molecule type" value="Genomic_DNA"/>
</dbReference>
<evidence type="ECO:0000256" key="2">
    <source>
        <dbReference type="ARBA" id="ARBA00022679"/>
    </source>
</evidence>
<dbReference type="InterPro" id="IPR040847">
    <property type="entry name" value="SH3_15"/>
</dbReference>
<keyword evidence="7" id="KW-0862">Zinc</keyword>
<evidence type="ECO:0000313" key="9">
    <source>
        <dbReference type="EMBL" id="XCN27124.1"/>
    </source>
</evidence>
<keyword evidence="5" id="KW-0863">Zinc-finger</keyword>
<organism evidence="9">
    <name type="scientific">Acinetobacter phage vB_Ab_02_KEN_01</name>
    <dbReference type="NCBI Taxonomy" id="3143011"/>
    <lineage>
        <taxon>Viruses</taxon>
    </lineage>
</organism>
<evidence type="ECO:0000256" key="1">
    <source>
        <dbReference type="ARBA" id="ARBA00004906"/>
    </source>
</evidence>
<reference evidence="9" key="1">
    <citation type="submission" date="2024-05" db="EMBL/GenBank/DDBJ databases">
        <title>Complete Genome Sequences of 14 Acinetobacter baumannii phages isolated in Kenya.</title>
        <authorList>
            <person name="Mwai F."/>
            <person name="Kigen C."/>
            <person name="Makobe C."/>
            <person name="Georges M."/>
            <person name="Mutai I."/>
            <person name="Odoyo E."/>
            <person name="Gachoya M."/>
            <person name="Musila L."/>
        </authorList>
    </citation>
    <scope>NUCLEOTIDE SEQUENCE</scope>
</reference>
<dbReference type="GO" id="GO:0008270">
    <property type="term" value="F:zinc ion binding"/>
    <property type="evidence" value="ECO:0007669"/>
    <property type="project" value="UniProtKB-KW"/>
</dbReference>
<comment type="pathway">
    <text evidence="1">Protein modification; protein ubiquitination.</text>
</comment>
<dbReference type="Pfam" id="PF18346">
    <property type="entry name" value="SH3_15"/>
    <property type="match status" value="1"/>
</dbReference>
<proteinExistence type="predicted"/>
<evidence type="ECO:0000256" key="4">
    <source>
        <dbReference type="ARBA" id="ARBA00022737"/>
    </source>
</evidence>
<evidence type="ECO:0000256" key="5">
    <source>
        <dbReference type="ARBA" id="ARBA00022771"/>
    </source>
</evidence>
<keyword evidence="6" id="KW-0833">Ubl conjugation pathway</keyword>
<evidence type="ECO:0000256" key="6">
    <source>
        <dbReference type="ARBA" id="ARBA00022786"/>
    </source>
</evidence>
<evidence type="ECO:0000256" key="7">
    <source>
        <dbReference type="ARBA" id="ARBA00022833"/>
    </source>
</evidence>
<evidence type="ECO:0000256" key="3">
    <source>
        <dbReference type="ARBA" id="ARBA00022723"/>
    </source>
</evidence>
<feature type="domain" description="Mind bomb SH3 repeat" evidence="8">
    <location>
        <begin position="11"/>
        <end position="56"/>
    </location>
</feature>
<protein>
    <recommendedName>
        <fullName evidence="8">Mind bomb SH3 repeat domain-containing protein</fullName>
    </recommendedName>
</protein>
<keyword evidence="2" id="KW-0808">Transferase</keyword>
<sequence>MKRENCVVGQRVKVKKKAQDNGYFLKRYRGKVGVIERVDSDGDVHVEFDDGDMDWGKPHELKKVKGDAS</sequence>
<gene>
    <name evidence="9" type="ORF">URNSOXBW_CDS0044</name>
</gene>
<keyword evidence="3" id="KW-0479">Metal-binding</keyword>
<evidence type="ECO:0000259" key="8">
    <source>
        <dbReference type="Pfam" id="PF18346"/>
    </source>
</evidence>
<name>A0AAU8KYH8_9VIRU</name>